<dbReference type="InterPro" id="IPR029062">
    <property type="entry name" value="Class_I_gatase-like"/>
</dbReference>
<gene>
    <name evidence="5" type="ORF">GCM10007913_33590</name>
</gene>
<dbReference type="Proteomes" id="UP001161406">
    <property type="component" value="Unassembled WGS sequence"/>
</dbReference>
<reference evidence="5" key="1">
    <citation type="journal article" date="2014" name="Int. J. Syst. Evol. Microbiol.">
        <title>Complete genome of a new Firmicutes species belonging to the dominant human colonic microbiota ('Ruminococcus bicirculans') reveals two chromosomes and a selective capacity to utilize plant glucans.</title>
        <authorList>
            <consortium name="NISC Comparative Sequencing Program"/>
            <person name="Wegmann U."/>
            <person name="Louis P."/>
            <person name="Goesmann A."/>
            <person name="Henrissat B."/>
            <person name="Duncan S.H."/>
            <person name="Flint H.J."/>
        </authorList>
    </citation>
    <scope>NUCLEOTIDE SEQUENCE</scope>
    <source>
        <strain evidence="5">NBRC 103855</strain>
    </source>
</reference>
<comment type="caution">
    <text evidence="5">The sequence shown here is derived from an EMBL/GenBank/DDBJ whole genome shotgun (WGS) entry which is preliminary data.</text>
</comment>
<proteinExistence type="inferred from homology"/>
<dbReference type="PANTHER" id="PTHR20842">
    <property type="entry name" value="PROTEASE S51 ALPHA-ASPARTYL DIPEPTIDASE"/>
    <property type="match status" value="1"/>
</dbReference>
<name>A0ABQ5UJ40_9HYPH</name>
<dbReference type="SUPFAM" id="SSF52317">
    <property type="entry name" value="Class I glutamine amidotransferase-like"/>
    <property type="match status" value="1"/>
</dbReference>
<accession>A0ABQ5UJ40</accession>
<keyword evidence="4" id="KW-0720">Serine protease</keyword>
<evidence type="ECO:0000313" key="5">
    <source>
        <dbReference type="EMBL" id="GLQ11427.1"/>
    </source>
</evidence>
<reference evidence="5" key="2">
    <citation type="submission" date="2023-01" db="EMBL/GenBank/DDBJ databases">
        <title>Draft genome sequence of Devosia yakushimensis strain NBRC 103855.</title>
        <authorList>
            <person name="Sun Q."/>
            <person name="Mori K."/>
        </authorList>
    </citation>
    <scope>NUCLEOTIDE SEQUENCE</scope>
    <source>
        <strain evidence="5">NBRC 103855</strain>
    </source>
</reference>
<dbReference type="PANTHER" id="PTHR20842:SF0">
    <property type="entry name" value="ALPHA-ASPARTYL DIPEPTIDASE"/>
    <property type="match status" value="1"/>
</dbReference>
<dbReference type="InterPro" id="IPR005320">
    <property type="entry name" value="Peptidase_S51"/>
</dbReference>
<dbReference type="Pfam" id="PF03575">
    <property type="entry name" value="Peptidase_S51"/>
    <property type="match status" value="1"/>
</dbReference>
<dbReference type="EMBL" id="BSNG01000001">
    <property type="protein sequence ID" value="GLQ11427.1"/>
    <property type="molecule type" value="Genomic_DNA"/>
</dbReference>
<organism evidence="5 6">
    <name type="scientific">Devosia yakushimensis</name>
    <dbReference type="NCBI Taxonomy" id="470028"/>
    <lineage>
        <taxon>Bacteria</taxon>
        <taxon>Pseudomonadati</taxon>
        <taxon>Pseudomonadota</taxon>
        <taxon>Alphaproteobacteria</taxon>
        <taxon>Hyphomicrobiales</taxon>
        <taxon>Devosiaceae</taxon>
        <taxon>Devosia</taxon>
    </lineage>
</organism>
<sequence>MRLYLSSFDIGDDPTELVKLAPDGRVGIIMNALDNFPDARQSWQDTQTEKLSGLGFTVEPLDLREHFGPASQIKEKLAQLDAVWVNGGNTFVLRRAMALSDFDVAIREALGNDRIAYAGFSAAAVVLHKSLQGLELVDDPNDVPEGYPSDVPWEGLDMLPFSIVVHFASEHSESEGASKEADFYRANGIPFKTLNDGQALVISNGPPFIVPR</sequence>
<evidence type="ECO:0008006" key="7">
    <source>
        <dbReference type="Google" id="ProtNLM"/>
    </source>
</evidence>
<comment type="similarity">
    <text evidence="1">Belongs to the peptidase S51 family.</text>
</comment>
<evidence type="ECO:0000256" key="4">
    <source>
        <dbReference type="ARBA" id="ARBA00022825"/>
    </source>
</evidence>
<evidence type="ECO:0000256" key="1">
    <source>
        <dbReference type="ARBA" id="ARBA00006534"/>
    </source>
</evidence>
<keyword evidence="6" id="KW-1185">Reference proteome</keyword>
<dbReference type="RefSeq" id="WP_284392717.1">
    <property type="nucleotide sequence ID" value="NZ_BSNG01000001.1"/>
</dbReference>
<keyword evidence="2" id="KW-0645">Protease</keyword>
<keyword evidence="3" id="KW-0378">Hydrolase</keyword>
<evidence type="ECO:0000256" key="3">
    <source>
        <dbReference type="ARBA" id="ARBA00022801"/>
    </source>
</evidence>
<dbReference type="Gene3D" id="3.40.50.880">
    <property type="match status" value="1"/>
</dbReference>
<evidence type="ECO:0000313" key="6">
    <source>
        <dbReference type="Proteomes" id="UP001161406"/>
    </source>
</evidence>
<protein>
    <recommendedName>
        <fullName evidence="7">Peptidase E</fullName>
    </recommendedName>
</protein>
<evidence type="ECO:0000256" key="2">
    <source>
        <dbReference type="ARBA" id="ARBA00022670"/>
    </source>
</evidence>